<proteinExistence type="inferred from homology"/>
<evidence type="ECO:0000259" key="4">
    <source>
        <dbReference type="PROSITE" id="PS51283"/>
    </source>
</evidence>
<dbReference type="AlphaFoldDB" id="A0A8H5GYR8"/>
<comment type="caution">
    <text evidence="5">The sequence shown here is derived from an EMBL/GenBank/DDBJ whole genome shotgun (WGS) entry which is preliminary data.</text>
</comment>
<comment type="similarity">
    <text evidence="1">Belongs to the peptidase C19 family.</text>
</comment>
<dbReference type="Gene3D" id="3.30.2230.10">
    <property type="entry name" value="DUSP-like"/>
    <property type="match status" value="1"/>
</dbReference>
<dbReference type="Pfam" id="PF06337">
    <property type="entry name" value="DUSP"/>
    <property type="match status" value="1"/>
</dbReference>
<dbReference type="InterPro" id="IPR044743">
    <property type="entry name" value="Ubl_USP48"/>
</dbReference>
<protein>
    <submittedName>
        <fullName evidence="5">Uncharacterized protein</fullName>
    </submittedName>
</protein>
<dbReference type="InterPro" id="IPR035927">
    <property type="entry name" value="DUSP-like_sf"/>
</dbReference>
<dbReference type="Gene3D" id="2.30.30.380">
    <property type="entry name" value="Zn-finger domain of Sec23/24"/>
    <property type="match status" value="1"/>
</dbReference>
<evidence type="ECO:0000313" key="6">
    <source>
        <dbReference type="Proteomes" id="UP000559256"/>
    </source>
</evidence>
<name>A0A8H5GYR8_9AGAR</name>
<evidence type="ECO:0000313" key="5">
    <source>
        <dbReference type="EMBL" id="KAF5373699.1"/>
    </source>
</evidence>
<dbReference type="CDD" id="cd01795">
    <property type="entry name" value="Ubl_USP48"/>
    <property type="match status" value="1"/>
</dbReference>
<dbReference type="EMBL" id="JAACJM010000003">
    <property type="protein sequence ID" value="KAF5373699.1"/>
    <property type="molecule type" value="Genomic_DNA"/>
</dbReference>
<feature type="domain" description="DUSP" evidence="4">
    <location>
        <begin position="1"/>
        <end position="97"/>
    </location>
</feature>
<feature type="domain" description="Ubiquitin-like" evidence="3">
    <location>
        <begin position="162"/>
        <end position="229"/>
    </location>
</feature>
<evidence type="ECO:0000259" key="3">
    <source>
        <dbReference type="PROSITE" id="PS50053"/>
    </source>
</evidence>
<dbReference type="PROSITE" id="PS51283">
    <property type="entry name" value="DUSP"/>
    <property type="match status" value="1"/>
</dbReference>
<dbReference type="InterPro" id="IPR000626">
    <property type="entry name" value="Ubiquitin-like_dom"/>
</dbReference>
<evidence type="ECO:0000256" key="2">
    <source>
        <dbReference type="SAM" id="MobiDB-lite"/>
    </source>
</evidence>
<feature type="compositionally biased region" description="Basic and acidic residues" evidence="2">
    <location>
        <begin position="244"/>
        <end position="254"/>
    </location>
</feature>
<dbReference type="OrthoDB" id="289038at2759"/>
<dbReference type="InterPro" id="IPR029071">
    <property type="entry name" value="Ubiquitin-like_domsf"/>
</dbReference>
<sequence>MYDYVFEGSMLFLENGPYAIIPNEFLRRWKQWLDKPTEAMRPESIDNEQFFCEHQKLCIDPNNPSDFSTAAIIKRQEWDVLCTLYSGGPLIALDRYLGADTDEPKFFYEPPICEGCRTKRKLNWDATAITVCLLNGNASAVPKNGHSATHLRNNGTRQSRRLRQVRENGEKRRLNVTRSTTVKEIKVMIQEEFNIPTICQGLYYDNVELDDNSATMGSLSILANSLLTLREIREVEEISDSEDNTVRKREREEGQGFGGTLLSSQNLSTGSVAQEKSCDKCTFSNPLDRLACDMCDTIFV</sequence>
<dbReference type="GO" id="GO:0004843">
    <property type="term" value="F:cysteine-type deubiquitinase activity"/>
    <property type="evidence" value="ECO:0007669"/>
    <property type="project" value="InterPro"/>
</dbReference>
<evidence type="ECO:0000256" key="1">
    <source>
        <dbReference type="ARBA" id="ARBA00009085"/>
    </source>
</evidence>
<dbReference type="PROSITE" id="PS50053">
    <property type="entry name" value="UBIQUITIN_2"/>
    <property type="match status" value="1"/>
</dbReference>
<dbReference type="GO" id="GO:0016579">
    <property type="term" value="P:protein deubiquitination"/>
    <property type="evidence" value="ECO:0007669"/>
    <property type="project" value="InterPro"/>
</dbReference>
<reference evidence="5 6" key="1">
    <citation type="journal article" date="2020" name="ISME J.">
        <title>Uncovering the hidden diversity of litter-decomposition mechanisms in mushroom-forming fungi.</title>
        <authorList>
            <person name="Floudas D."/>
            <person name="Bentzer J."/>
            <person name="Ahren D."/>
            <person name="Johansson T."/>
            <person name="Persson P."/>
            <person name="Tunlid A."/>
        </authorList>
    </citation>
    <scope>NUCLEOTIDE SEQUENCE [LARGE SCALE GENOMIC DNA]</scope>
    <source>
        <strain evidence="5 6">CBS 291.85</strain>
    </source>
</reference>
<dbReference type="Pfam" id="PF00240">
    <property type="entry name" value="ubiquitin"/>
    <property type="match status" value="1"/>
</dbReference>
<dbReference type="SUPFAM" id="SSF54236">
    <property type="entry name" value="Ubiquitin-like"/>
    <property type="match status" value="1"/>
</dbReference>
<organism evidence="5 6">
    <name type="scientific">Tetrapyrgos nigripes</name>
    <dbReference type="NCBI Taxonomy" id="182062"/>
    <lineage>
        <taxon>Eukaryota</taxon>
        <taxon>Fungi</taxon>
        <taxon>Dikarya</taxon>
        <taxon>Basidiomycota</taxon>
        <taxon>Agaricomycotina</taxon>
        <taxon>Agaricomycetes</taxon>
        <taxon>Agaricomycetidae</taxon>
        <taxon>Agaricales</taxon>
        <taxon>Marasmiineae</taxon>
        <taxon>Marasmiaceae</taxon>
        <taxon>Tetrapyrgos</taxon>
    </lineage>
</organism>
<accession>A0A8H5GYR8</accession>
<dbReference type="Gene3D" id="3.10.20.90">
    <property type="entry name" value="Phosphatidylinositol 3-kinase Catalytic Subunit, Chain A, domain 1"/>
    <property type="match status" value="1"/>
</dbReference>
<feature type="region of interest" description="Disordered" evidence="2">
    <location>
        <begin position="241"/>
        <end position="260"/>
    </location>
</feature>
<dbReference type="Proteomes" id="UP000559256">
    <property type="component" value="Unassembled WGS sequence"/>
</dbReference>
<keyword evidence="6" id="KW-1185">Reference proteome</keyword>
<dbReference type="SUPFAM" id="SSF143791">
    <property type="entry name" value="DUSP-like"/>
    <property type="match status" value="1"/>
</dbReference>
<dbReference type="GO" id="GO:0004197">
    <property type="term" value="F:cysteine-type endopeptidase activity"/>
    <property type="evidence" value="ECO:0007669"/>
    <property type="project" value="InterPro"/>
</dbReference>
<dbReference type="InterPro" id="IPR006615">
    <property type="entry name" value="Pept_C19_DUSP"/>
</dbReference>
<gene>
    <name evidence="5" type="ORF">D9758_000662</name>
</gene>